<keyword evidence="1" id="KW-0472">Membrane</keyword>
<comment type="caution">
    <text evidence="2">The sequence shown here is derived from an EMBL/GenBank/DDBJ whole genome shotgun (WGS) entry which is preliminary data.</text>
</comment>
<name>A0AAW3NGS1_9BURK</name>
<dbReference type="AlphaFoldDB" id="A0AAW3NGS1"/>
<evidence type="ECO:0000256" key="1">
    <source>
        <dbReference type="SAM" id="Phobius"/>
    </source>
</evidence>
<reference evidence="2 3" key="1">
    <citation type="submission" date="2015-11" db="EMBL/GenBank/DDBJ databases">
        <title>Expanding the genomic diversity of Burkholderia species for the development of highly accurate diagnostics.</title>
        <authorList>
            <person name="Sahl J."/>
            <person name="Keim P."/>
            <person name="Wagner D."/>
        </authorList>
    </citation>
    <scope>NUCLEOTIDE SEQUENCE [LARGE SCALE GENOMIC DNA]</scope>
    <source>
        <strain evidence="2 3">MSMB1137WGS</strain>
    </source>
</reference>
<keyword evidence="1" id="KW-0812">Transmembrane</keyword>
<organism evidence="2 3">
    <name type="scientific">Burkholderia ubonensis</name>
    <dbReference type="NCBI Taxonomy" id="101571"/>
    <lineage>
        <taxon>Bacteria</taxon>
        <taxon>Pseudomonadati</taxon>
        <taxon>Pseudomonadota</taxon>
        <taxon>Betaproteobacteria</taxon>
        <taxon>Burkholderiales</taxon>
        <taxon>Burkholderiaceae</taxon>
        <taxon>Burkholderia</taxon>
        <taxon>Burkholderia cepacia complex</taxon>
    </lineage>
</organism>
<sequence>MSSKDDGTALGMVLIAGVVAWGLHAGWFYQTGQQWFDSCWASINSKNPPATAAEATAWMQCEPQTKKALFNAGYVFGGNPEYAVTPELKAVEAACPSNYSDIPMSGVQVMAIDLLTRDGGPRWLDKFMPPDQMIVRAFNKRWPNCSAARAANGFPTIVQKADGTFGWSGPCKPCEAENAAMGK</sequence>
<dbReference type="RefSeq" id="WP_059926721.1">
    <property type="nucleotide sequence ID" value="NZ_LPDO01000040.1"/>
</dbReference>
<evidence type="ECO:0000313" key="2">
    <source>
        <dbReference type="EMBL" id="KVT57850.1"/>
    </source>
</evidence>
<dbReference type="EMBL" id="LPDO01000040">
    <property type="protein sequence ID" value="KVT57850.1"/>
    <property type="molecule type" value="Genomic_DNA"/>
</dbReference>
<evidence type="ECO:0000313" key="3">
    <source>
        <dbReference type="Proteomes" id="UP000056732"/>
    </source>
</evidence>
<dbReference type="Proteomes" id="UP000056732">
    <property type="component" value="Unassembled WGS sequence"/>
</dbReference>
<proteinExistence type="predicted"/>
<keyword evidence="1" id="KW-1133">Transmembrane helix</keyword>
<protein>
    <submittedName>
        <fullName evidence="2">Uncharacterized protein</fullName>
    </submittedName>
</protein>
<accession>A0AAW3NGS1</accession>
<gene>
    <name evidence="2" type="ORF">WK53_27695</name>
</gene>
<feature type="transmembrane region" description="Helical" evidence="1">
    <location>
        <begin position="7"/>
        <end position="29"/>
    </location>
</feature>